<organism evidence="1 2">
    <name type="scientific">Paenibacillus lutrae</name>
    <dbReference type="NCBI Taxonomy" id="2078573"/>
    <lineage>
        <taxon>Bacteria</taxon>
        <taxon>Bacillati</taxon>
        <taxon>Bacillota</taxon>
        <taxon>Bacilli</taxon>
        <taxon>Bacillales</taxon>
        <taxon>Paenibacillaceae</taxon>
        <taxon>Paenibacillus</taxon>
    </lineage>
</organism>
<accession>A0A7X3FE58</accession>
<gene>
    <name evidence="1" type="ORF">EDM21_00155</name>
</gene>
<evidence type="ECO:0000313" key="1">
    <source>
        <dbReference type="EMBL" id="MVO97970.1"/>
    </source>
</evidence>
<comment type="caution">
    <text evidence="1">The sequence shown here is derived from an EMBL/GenBank/DDBJ whole genome shotgun (WGS) entry which is preliminary data.</text>
</comment>
<dbReference type="EMBL" id="RHLK01000001">
    <property type="protein sequence ID" value="MVO97970.1"/>
    <property type="molecule type" value="Genomic_DNA"/>
</dbReference>
<protein>
    <submittedName>
        <fullName evidence="1">Uncharacterized protein</fullName>
    </submittedName>
</protein>
<proteinExistence type="predicted"/>
<dbReference type="Proteomes" id="UP000490800">
    <property type="component" value="Unassembled WGS sequence"/>
</dbReference>
<keyword evidence="2" id="KW-1185">Reference proteome</keyword>
<reference evidence="1 2" key="1">
    <citation type="journal article" date="2019" name="Microorganisms">
        <title>Paenibacillus lutrae sp. nov., A Chitinolytic Species Isolated from A River Otter in Castril Natural Park, Granada, Spain.</title>
        <authorList>
            <person name="Rodriguez M."/>
            <person name="Reina J.C."/>
            <person name="Bejar V."/>
            <person name="Llamas I."/>
        </authorList>
    </citation>
    <scope>NUCLEOTIDE SEQUENCE [LARGE SCALE GENOMIC DNA]</scope>
    <source>
        <strain evidence="1 2">N10</strain>
    </source>
</reference>
<evidence type="ECO:0000313" key="2">
    <source>
        <dbReference type="Proteomes" id="UP000490800"/>
    </source>
</evidence>
<dbReference type="RefSeq" id="WP_157331768.1">
    <property type="nucleotide sequence ID" value="NZ_RHLK01000001.1"/>
</dbReference>
<name>A0A7X3FE58_9BACL</name>
<dbReference type="AlphaFoldDB" id="A0A7X3FE58"/>
<sequence>MRTRRGGAACAKAAPEVRLRTGACKPVEGAAKQPGERIERAHERKRSYPPAVCMHEGLSIAR</sequence>